<organism evidence="7 8">
    <name type="scientific">Candidatus Nealsonbacteria bacterium RBG_13_38_11</name>
    <dbReference type="NCBI Taxonomy" id="1801662"/>
    <lineage>
        <taxon>Bacteria</taxon>
        <taxon>Candidatus Nealsoniibacteriota</taxon>
    </lineage>
</organism>
<dbReference type="SUPFAM" id="SSF55200">
    <property type="entry name" value="Translation initiation factor IF3, C-terminal domain"/>
    <property type="match status" value="1"/>
</dbReference>
<comment type="similarity">
    <text evidence="1">Belongs to the IF-3 family.</text>
</comment>
<dbReference type="InterPro" id="IPR019814">
    <property type="entry name" value="Translation_initiation_fac_3_N"/>
</dbReference>
<dbReference type="Gene3D" id="3.30.110.10">
    <property type="entry name" value="Translation initiation factor 3 (IF-3), C-terminal domain"/>
    <property type="match status" value="1"/>
</dbReference>
<evidence type="ECO:0000256" key="2">
    <source>
        <dbReference type="ARBA" id="ARBA00022540"/>
    </source>
</evidence>
<dbReference type="InterPro" id="IPR036787">
    <property type="entry name" value="T_IF-3_N_sf"/>
</dbReference>
<feature type="domain" description="Translation initiation factor 3 N-terminal" evidence="6">
    <location>
        <begin position="11"/>
        <end position="78"/>
    </location>
</feature>
<comment type="caution">
    <text evidence="7">The sequence shown here is derived from an EMBL/GenBank/DDBJ whole genome shotgun (WGS) entry which is preliminary data.</text>
</comment>
<dbReference type="Proteomes" id="UP000176662">
    <property type="component" value="Unassembled WGS sequence"/>
</dbReference>
<protein>
    <recommendedName>
        <fullName evidence="4">Translation initiation factor IF-3</fullName>
    </recommendedName>
</protein>
<proteinExistence type="inferred from homology"/>
<keyword evidence="2 7" id="KW-0396">Initiation factor</keyword>
<dbReference type="EMBL" id="MHLX01000014">
    <property type="protein sequence ID" value="OGZ19129.1"/>
    <property type="molecule type" value="Genomic_DNA"/>
</dbReference>
<evidence type="ECO:0000259" key="5">
    <source>
        <dbReference type="Pfam" id="PF00707"/>
    </source>
</evidence>
<dbReference type="Gene3D" id="3.10.20.80">
    <property type="entry name" value="Translation initiation factor 3 (IF-3), N-terminal domain"/>
    <property type="match status" value="1"/>
</dbReference>
<evidence type="ECO:0000313" key="7">
    <source>
        <dbReference type="EMBL" id="OGZ19129.1"/>
    </source>
</evidence>
<dbReference type="PANTHER" id="PTHR10938">
    <property type="entry name" value="TRANSLATION INITIATION FACTOR IF-3"/>
    <property type="match status" value="1"/>
</dbReference>
<dbReference type="InterPro" id="IPR036788">
    <property type="entry name" value="T_IF-3_C_sf"/>
</dbReference>
<reference evidence="7 8" key="1">
    <citation type="journal article" date="2016" name="Nat. Commun.">
        <title>Thousands of microbial genomes shed light on interconnected biogeochemical processes in an aquifer system.</title>
        <authorList>
            <person name="Anantharaman K."/>
            <person name="Brown C.T."/>
            <person name="Hug L.A."/>
            <person name="Sharon I."/>
            <person name="Castelle C.J."/>
            <person name="Probst A.J."/>
            <person name="Thomas B.C."/>
            <person name="Singh A."/>
            <person name="Wilkins M.J."/>
            <person name="Karaoz U."/>
            <person name="Brodie E.L."/>
            <person name="Williams K.H."/>
            <person name="Hubbard S.S."/>
            <person name="Banfield J.F."/>
        </authorList>
    </citation>
    <scope>NUCLEOTIDE SEQUENCE [LARGE SCALE GENOMIC DNA]</scope>
</reference>
<sequence>MINLIKRILANNRIRAREVRLIDENEKQIGVVSLEEALRMAQERNLDLIQVTEKVEPPVCRLGDLGKYIYREEKKEKAIHKHKGGDLKGIRLTFNISQHDLETRAHQAEKFLKRGDQVRIDLPLRGRERALQDFAQEKIEKFLNLLNELVPIKRERELKREARGFTMIISKL</sequence>
<evidence type="ECO:0000256" key="3">
    <source>
        <dbReference type="ARBA" id="ARBA00022917"/>
    </source>
</evidence>
<dbReference type="Pfam" id="PF00707">
    <property type="entry name" value="IF3_C"/>
    <property type="match status" value="1"/>
</dbReference>
<evidence type="ECO:0000256" key="4">
    <source>
        <dbReference type="NCBIfam" id="TIGR00168"/>
    </source>
</evidence>
<dbReference type="InterPro" id="IPR001288">
    <property type="entry name" value="Translation_initiation_fac_3"/>
</dbReference>
<dbReference type="PANTHER" id="PTHR10938:SF0">
    <property type="entry name" value="TRANSLATION INITIATION FACTOR IF-3, MITOCHONDRIAL"/>
    <property type="match status" value="1"/>
</dbReference>
<dbReference type="InterPro" id="IPR019815">
    <property type="entry name" value="Translation_initiation_fac_3_C"/>
</dbReference>
<gene>
    <name evidence="7" type="ORF">A2Z68_01765</name>
</gene>
<dbReference type="Pfam" id="PF05198">
    <property type="entry name" value="IF3_N"/>
    <property type="match status" value="1"/>
</dbReference>
<dbReference type="SUPFAM" id="SSF54364">
    <property type="entry name" value="Translation initiation factor IF3, N-terminal domain"/>
    <property type="match status" value="1"/>
</dbReference>
<dbReference type="GO" id="GO:0003743">
    <property type="term" value="F:translation initiation factor activity"/>
    <property type="evidence" value="ECO:0007669"/>
    <property type="project" value="UniProtKB-UniRule"/>
</dbReference>
<name>A0A1G2E096_9BACT</name>
<dbReference type="GO" id="GO:0043022">
    <property type="term" value="F:ribosome binding"/>
    <property type="evidence" value="ECO:0007669"/>
    <property type="project" value="TreeGrafter"/>
</dbReference>
<dbReference type="AlphaFoldDB" id="A0A1G2E096"/>
<evidence type="ECO:0000313" key="8">
    <source>
        <dbReference type="Proteomes" id="UP000176662"/>
    </source>
</evidence>
<dbReference type="NCBIfam" id="TIGR00168">
    <property type="entry name" value="infC"/>
    <property type="match status" value="1"/>
</dbReference>
<evidence type="ECO:0000259" key="6">
    <source>
        <dbReference type="Pfam" id="PF05198"/>
    </source>
</evidence>
<dbReference type="GO" id="GO:0005737">
    <property type="term" value="C:cytoplasm"/>
    <property type="evidence" value="ECO:0007669"/>
    <property type="project" value="UniProtKB-ARBA"/>
</dbReference>
<dbReference type="GO" id="GO:0032790">
    <property type="term" value="P:ribosome disassembly"/>
    <property type="evidence" value="ECO:0007669"/>
    <property type="project" value="TreeGrafter"/>
</dbReference>
<accession>A0A1G2E096</accession>
<evidence type="ECO:0000256" key="1">
    <source>
        <dbReference type="ARBA" id="ARBA00005439"/>
    </source>
</evidence>
<keyword evidence="3" id="KW-0648">Protein biosynthesis</keyword>
<feature type="domain" description="Translation initiation factor 3 C-terminal" evidence="5">
    <location>
        <begin position="87"/>
        <end position="170"/>
    </location>
</feature>